<organism evidence="3 4">
    <name type="scientific">Ditylenchus dipsaci</name>
    <dbReference type="NCBI Taxonomy" id="166011"/>
    <lineage>
        <taxon>Eukaryota</taxon>
        <taxon>Metazoa</taxon>
        <taxon>Ecdysozoa</taxon>
        <taxon>Nematoda</taxon>
        <taxon>Chromadorea</taxon>
        <taxon>Rhabditida</taxon>
        <taxon>Tylenchina</taxon>
        <taxon>Tylenchomorpha</taxon>
        <taxon>Sphaerularioidea</taxon>
        <taxon>Anguinidae</taxon>
        <taxon>Anguininae</taxon>
        <taxon>Ditylenchus</taxon>
    </lineage>
</organism>
<evidence type="ECO:0000256" key="2">
    <source>
        <dbReference type="RuleBase" id="RU003860"/>
    </source>
</evidence>
<dbReference type="AlphaFoldDB" id="A0A915DV78"/>
<sequence length="328" mass="37010">MASTTTSTSARTEGPVTIALRKKLADFFNPVHLEVECESPMHNVPKGKEIHFRALIVSDKFEGLRQLDRQRMVNKVLAEELKTQIHALRIEAKQPSEYVGDKQIEPQLVVVEAENEYPSSIPSGIKLFVNFLEVVLNKLPDWTLPATQMPKCREIILVSERPRDDGRAIANEIAEFLTFYAHQVVYLCSSHSLLISKQLLTMGCYSKTRNNACSENAYFDKLKQQLRDGFVGKPLILKIFCTLVGGTSTIDRHGEHCWREAEVVQQFSCTPFVEPVNENVCCELAQMRFLSLICGDAGIRHECPEGTELEYSLLSGEGYEDNSRNSIL</sequence>
<dbReference type="SUPFAM" id="SSF82657">
    <property type="entry name" value="BolA-like"/>
    <property type="match status" value="1"/>
</dbReference>
<keyword evidence="3" id="KW-1185">Reference proteome</keyword>
<comment type="similarity">
    <text evidence="1 2">Belongs to the BolA/IbaG family.</text>
</comment>
<proteinExistence type="inferred from homology"/>
<evidence type="ECO:0000256" key="1">
    <source>
        <dbReference type="ARBA" id="ARBA00005578"/>
    </source>
</evidence>
<dbReference type="GO" id="GO:0005739">
    <property type="term" value="C:mitochondrion"/>
    <property type="evidence" value="ECO:0007669"/>
    <property type="project" value="TreeGrafter"/>
</dbReference>
<dbReference type="InterPro" id="IPR036065">
    <property type="entry name" value="BolA-like_sf"/>
</dbReference>
<dbReference type="InterPro" id="IPR002634">
    <property type="entry name" value="BolA"/>
</dbReference>
<dbReference type="Proteomes" id="UP000887574">
    <property type="component" value="Unplaced"/>
</dbReference>
<evidence type="ECO:0000313" key="3">
    <source>
        <dbReference type="Proteomes" id="UP000887574"/>
    </source>
</evidence>
<protein>
    <submittedName>
        <fullName evidence="4">BolA-like protein</fullName>
    </submittedName>
</protein>
<evidence type="ECO:0000313" key="4">
    <source>
        <dbReference type="WBParaSite" id="jg23851.1"/>
    </source>
</evidence>
<accession>A0A915DV78</accession>
<dbReference type="PANTHER" id="PTHR46229:SF2">
    <property type="entry name" value="BOLA-LIKE PROTEIN 1"/>
    <property type="match status" value="1"/>
</dbReference>
<reference evidence="4" key="1">
    <citation type="submission" date="2022-11" db="UniProtKB">
        <authorList>
            <consortium name="WormBaseParasite"/>
        </authorList>
    </citation>
    <scope>IDENTIFICATION</scope>
</reference>
<name>A0A915DV78_9BILA</name>
<dbReference type="WBParaSite" id="jg23851.1">
    <property type="protein sequence ID" value="jg23851.1"/>
    <property type="gene ID" value="jg23851"/>
</dbReference>
<dbReference type="Pfam" id="PF01722">
    <property type="entry name" value="BolA"/>
    <property type="match status" value="1"/>
</dbReference>
<dbReference type="PANTHER" id="PTHR46229">
    <property type="entry name" value="BOLA TRANSCRIPTION REGULATOR"/>
    <property type="match status" value="1"/>
</dbReference>
<dbReference type="InterPro" id="IPR050961">
    <property type="entry name" value="BolA/IbaG_stress_morph_reg"/>
</dbReference>
<dbReference type="Gene3D" id="3.30.300.90">
    <property type="entry name" value="BolA-like"/>
    <property type="match status" value="1"/>
</dbReference>